<evidence type="ECO:0000256" key="6">
    <source>
        <dbReference type="ARBA" id="ARBA00022723"/>
    </source>
</evidence>
<dbReference type="InterPro" id="IPR037068">
    <property type="entry name" value="DNA_primase_core_N_sf"/>
</dbReference>
<dbReference type="InterPro" id="IPR030846">
    <property type="entry name" value="DnaG_bac"/>
</dbReference>
<dbReference type="GO" id="GO:0003899">
    <property type="term" value="F:DNA-directed RNA polymerase activity"/>
    <property type="evidence" value="ECO:0007669"/>
    <property type="project" value="UniProtKB-UniRule"/>
</dbReference>
<dbReference type="GO" id="GO:0005737">
    <property type="term" value="C:cytoplasm"/>
    <property type="evidence" value="ECO:0007669"/>
    <property type="project" value="TreeGrafter"/>
</dbReference>
<dbReference type="Gene3D" id="3.90.580.10">
    <property type="entry name" value="Zinc finger, CHC2-type domain"/>
    <property type="match status" value="1"/>
</dbReference>
<feature type="compositionally biased region" description="Acidic residues" evidence="13">
    <location>
        <begin position="689"/>
        <end position="722"/>
    </location>
</feature>
<keyword evidence="6 12" id="KW-0479">Metal-binding</keyword>
<keyword evidence="3 12" id="KW-0808">Transferase</keyword>
<reference evidence="15 18" key="1">
    <citation type="submission" date="2009-10" db="EMBL/GenBank/DDBJ databases">
        <title>Complete sequence of Fibrobacter succinogenes subsp. succinogenes S85.</title>
        <authorList>
            <consortium name="US DOE Joint Genome Institute"/>
            <person name="Lucas S."/>
            <person name="Copeland A."/>
            <person name="Lapidus A."/>
            <person name="Glavina del Rio T."/>
            <person name="Tice H."/>
            <person name="Bruce D."/>
            <person name="Goodwin L."/>
            <person name="Pitluck S."/>
            <person name="Chertkov O."/>
            <person name="Detter J.C."/>
            <person name="Han C."/>
            <person name="Tapia R."/>
            <person name="Larimer F."/>
            <person name="Land M."/>
            <person name="Hauser L."/>
            <person name="Kyrpides N."/>
            <person name="Mikhailova N."/>
            <person name="Weimer P.J."/>
            <person name="Stevenson D.M."/>
            <person name="Boyum J."/>
            <person name="Brumm P.I."/>
            <person name="Mead D."/>
        </authorList>
    </citation>
    <scope>NUCLEOTIDE SEQUENCE [LARGE SCALE GENOMIC DNA]</scope>
    <source>
        <strain evidence="18">ATCC 19169 / S85</strain>
        <strain evidence="15">S85</strain>
    </source>
</reference>
<dbReference type="CDD" id="cd03364">
    <property type="entry name" value="TOPRIM_DnaG_primases"/>
    <property type="match status" value="1"/>
</dbReference>
<evidence type="ECO:0000256" key="4">
    <source>
        <dbReference type="ARBA" id="ARBA00022695"/>
    </source>
</evidence>
<dbReference type="AlphaFoldDB" id="C9RLX5"/>
<keyword evidence="1 12" id="KW-0240">DNA-directed RNA polymerase</keyword>
<dbReference type="InterPro" id="IPR019475">
    <property type="entry name" value="DNA_primase_DnaB-bd"/>
</dbReference>
<evidence type="ECO:0000256" key="10">
    <source>
        <dbReference type="ARBA" id="ARBA00023125"/>
    </source>
</evidence>
<feature type="domain" description="Toprim" evidence="14">
    <location>
        <begin position="263"/>
        <end position="344"/>
    </location>
</feature>
<keyword evidence="8 12" id="KW-0862">Zinc</keyword>
<dbReference type="Pfam" id="PF01807">
    <property type="entry name" value="Zn_ribbon_DnaG"/>
    <property type="match status" value="1"/>
</dbReference>
<dbReference type="PROSITE" id="PS50880">
    <property type="entry name" value="TOPRIM"/>
    <property type="match status" value="1"/>
</dbReference>
<dbReference type="STRING" id="59374.FSU_0947"/>
<dbReference type="Pfam" id="PF13155">
    <property type="entry name" value="Toprim_2"/>
    <property type="match status" value="1"/>
</dbReference>
<evidence type="ECO:0000256" key="9">
    <source>
        <dbReference type="ARBA" id="ARBA00022842"/>
    </source>
</evidence>
<keyword evidence="10 12" id="KW-0238">DNA-binding</keyword>
<dbReference type="PATRIC" id="fig|59374.8.peg.918"/>
<name>C9RLX5_FIBSS</name>
<dbReference type="SUPFAM" id="SSF57783">
    <property type="entry name" value="Zinc beta-ribbon"/>
    <property type="match status" value="1"/>
</dbReference>
<dbReference type="eggNOG" id="COG0358">
    <property type="taxonomic scope" value="Bacteria"/>
</dbReference>
<evidence type="ECO:0000259" key="14">
    <source>
        <dbReference type="PROSITE" id="PS50880"/>
    </source>
</evidence>
<dbReference type="RefSeq" id="WP_012820367.1">
    <property type="nucleotide sequence ID" value="NC_013410.1"/>
</dbReference>
<protein>
    <recommendedName>
        <fullName evidence="12">DNA primase</fullName>
        <ecNumber evidence="12">2.7.7.101</ecNumber>
    </recommendedName>
</protein>
<sequence length="722" mass="80370">MPFYSDEIIQELKNQADIALVIQQFLPLKKSGVNKYVGVCPFHDDHSPSMSVNSTLGIYKCFACGAGGDVFKFIQEHEKLDFKGAVEWVANFVGFALPNLGNNVNTEVLEERTMVRKLNELACEWFEQQLTLSPKALEYLNKRHVSPETRKQFHIGYAPTGREGLIGYAARNGFSPRDCVKAGLAVEKENGGIADKFRDRLMIAIQNLSGVVVAFGGRDLSDPASHNGIKLAKYMNSPETALYSKRDILFGLNHSRNAIMKENAVIIVEGYFDLISLYQSGVQNVVAASGTALTENHASILARYAKTAYLVFDGDAAGQNATRRSLEIVLPKGLSPKVFALSRPDGTKIDPDNFVNEQGPDAFRRALRTAEDWLSYLGRTMPNNSPEDRAAFITQAKTLIKSIENPELRNQYLKLVSERYSTTRSLAGIKVAHPKREKAPTAEQPAAPQVSVPWELLSPIEVRFANLLFRNPTLLDRAAEYFDMDFAASGIQIFDSPLIDEFIQSILAQYAETGAFSPRVLYESLSPQLQLFLEQLPDETWKTPNEILEFYDTLAVLTLNLCDRYKKLIPLDSEAGMRLRMQLNKFTQGIQTISRKRKISAITPDVFAEQIIQSKTPLIELYTEINELAMNGGNAAQFSQQVPAQFAAPGAQFNDAPAVQSAFQQPEMPPEMEAPPPFDGDEQFASSEPPEEAPYDPNEEPYVPDDEPYVPDDDFGAMDDFG</sequence>
<proteinExistence type="inferred from homology"/>
<dbReference type="KEGG" id="fsu:Fisuc_0525"/>
<dbReference type="InterPro" id="IPR034151">
    <property type="entry name" value="TOPRIM_DnaG_bac"/>
</dbReference>
<evidence type="ECO:0000256" key="11">
    <source>
        <dbReference type="ARBA" id="ARBA00023163"/>
    </source>
</evidence>
<dbReference type="InterPro" id="IPR006171">
    <property type="entry name" value="TOPRIM_dom"/>
</dbReference>
<dbReference type="NCBIfam" id="TIGR01391">
    <property type="entry name" value="dnaG"/>
    <property type="match status" value="1"/>
</dbReference>
<evidence type="ECO:0000256" key="12">
    <source>
        <dbReference type="HAMAP-Rule" id="MF_00974"/>
    </source>
</evidence>
<dbReference type="Pfam" id="PF10410">
    <property type="entry name" value="DnaB_bind"/>
    <property type="match status" value="1"/>
</dbReference>
<dbReference type="SUPFAM" id="SSF56731">
    <property type="entry name" value="DNA primase core"/>
    <property type="match status" value="1"/>
</dbReference>
<keyword evidence="7 12" id="KW-0863">Zinc-finger</keyword>
<comment type="function">
    <text evidence="12">RNA polymerase that catalyzes the synthesis of short RNA molecules used as primers for DNA polymerase during DNA replication.</text>
</comment>
<dbReference type="InterPro" id="IPR002694">
    <property type="entry name" value="Znf_CHC2"/>
</dbReference>
<keyword evidence="2 12" id="KW-0639">Primosome</keyword>
<feature type="region of interest" description="Disordered" evidence="13">
    <location>
        <begin position="661"/>
        <end position="722"/>
    </location>
</feature>
<evidence type="ECO:0000313" key="15">
    <source>
        <dbReference type="EMBL" id="ACX74137.1"/>
    </source>
</evidence>
<dbReference type="EMBL" id="CP002158">
    <property type="protein sequence ID" value="ADL25729.1"/>
    <property type="molecule type" value="Genomic_DNA"/>
</dbReference>
<keyword evidence="5 12" id="KW-0235">DNA replication</keyword>
<keyword evidence="4 12" id="KW-0548">Nucleotidyltransferase</keyword>
<dbReference type="Gene3D" id="3.90.980.10">
    <property type="entry name" value="DNA primase, catalytic core, N-terminal domain"/>
    <property type="match status" value="1"/>
</dbReference>
<keyword evidence="18" id="KW-1185">Reference proteome</keyword>
<organism evidence="16 17">
    <name type="scientific">Fibrobacter succinogenes (strain ATCC 19169 / S85)</name>
    <dbReference type="NCBI Taxonomy" id="59374"/>
    <lineage>
        <taxon>Bacteria</taxon>
        <taxon>Pseudomonadati</taxon>
        <taxon>Fibrobacterota</taxon>
        <taxon>Fibrobacteria</taxon>
        <taxon>Fibrobacterales</taxon>
        <taxon>Fibrobacteraceae</taxon>
        <taxon>Fibrobacter</taxon>
    </lineage>
</organism>
<feature type="zinc finger region" description="CHC2-type" evidence="12">
    <location>
        <begin position="40"/>
        <end position="64"/>
    </location>
</feature>
<dbReference type="HAMAP" id="MF_00974">
    <property type="entry name" value="DNA_primase_DnaG"/>
    <property type="match status" value="1"/>
</dbReference>
<dbReference type="EC" id="2.7.7.101" evidence="12"/>
<dbReference type="Pfam" id="PF08275">
    <property type="entry name" value="DNAG_N"/>
    <property type="match status" value="1"/>
</dbReference>
<evidence type="ECO:0000313" key="18">
    <source>
        <dbReference type="Proteomes" id="UP000001497"/>
    </source>
</evidence>
<dbReference type="KEGG" id="fsc:FSU_0947"/>
<evidence type="ECO:0000256" key="13">
    <source>
        <dbReference type="SAM" id="MobiDB-lite"/>
    </source>
</evidence>
<dbReference type="InterPro" id="IPR006295">
    <property type="entry name" value="DNA_primase_DnaG"/>
</dbReference>
<dbReference type="PANTHER" id="PTHR30313:SF2">
    <property type="entry name" value="DNA PRIMASE"/>
    <property type="match status" value="1"/>
</dbReference>
<dbReference type="OrthoDB" id="9803773at2"/>
<comment type="catalytic activity">
    <reaction evidence="12">
        <text>ssDNA + n NTP = ssDNA/pppN(pN)n-1 hybrid + (n-1) diphosphate.</text>
        <dbReference type="EC" id="2.7.7.101"/>
    </reaction>
</comment>
<dbReference type="SMART" id="SM00493">
    <property type="entry name" value="TOPRIM"/>
    <property type="match status" value="1"/>
</dbReference>
<dbReference type="Gene3D" id="3.40.1360.10">
    <property type="match status" value="1"/>
</dbReference>
<dbReference type="GO" id="GO:0003677">
    <property type="term" value="F:DNA binding"/>
    <property type="evidence" value="ECO:0007669"/>
    <property type="project" value="UniProtKB-KW"/>
</dbReference>
<evidence type="ECO:0000256" key="7">
    <source>
        <dbReference type="ARBA" id="ARBA00022771"/>
    </source>
</evidence>
<keyword evidence="9" id="KW-0460">Magnesium</keyword>
<dbReference type="SMART" id="SM00400">
    <property type="entry name" value="ZnF_CHCC"/>
    <property type="match status" value="1"/>
</dbReference>
<dbReference type="FunFam" id="3.90.580.10:FF:000001">
    <property type="entry name" value="DNA primase"/>
    <property type="match status" value="1"/>
</dbReference>
<dbReference type="GO" id="GO:0008270">
    <property type="term" value="F:zinc ion binding"/>
    <property type="evidence" value="ECO:0007669"/>
    <property type="project" value="UniProtKB-UniRule"/>
</dbReference>
<dbReference type="PANTHER" id="PTHR30313">
    <property type="entry name" value="DNA PRIMASE"/>
    <property type="match status" value="1"/>
</dbReference>
<evidence type="ECO:0000256" key="3">
    <source>
        <dbReference type="ARBA" id="ARBA00022679"/>
    </source>
</evidence>
<accession>C9RLX5</accession>
<dbReference type="EMBL" id="CP001792">
    <property type="protein sequence ID" value="ACX74137.1"/>
    <property type="molecule type" value="Genomic_DNA"/>
</dbReference>
<evidence type="ECO:0000256" key="5">
    <source>
        <dbReference type="ARBA" id="ARBA00022705"/>
    </source>
</evidence>
<evidence type="ECO:0000313" key="17">
    <source>
        <dbReference type="Proteomes" id="UP000000517"/>
    </source>
</evidence>
<dbReference type="Proteomes" id="UP000000517">
    <property type="component" value="Chromosome"/>
</dbReference>
<dbReference type="InterPro" id="IPR050219">
    <property type="entry name" value="DnaG_primase"/>
</dbReference>
<evidence type="ECO:0000256" key="1">
    <source>
        <dbReference type="ARBA" id="ARBA00022478"/>
    </source>
</evidence>
<comment type="cofactor">
    <cofactor evidence="12">
        <name>Zn(2+)</name>
        <dbReference type="ChEBI" id="CHEBI:29105"/>
    </cofactor>
    <text evidence="12">Binds 1 zinc ion per monomer.</text>
</comment>
<dbReference type="InterPro" id="IPR013264">
    <property type="entry name" value="DNAG_N"/>
</dbReference>
<comment type="similarity">
    <text evidence="12">Belongs to the DnaG primase family.</text>
</comment>
<dbReference type="InterPro" id="IPR036977">
    <property type="entry name" value="DNA_primase_Znf_CHC2"/>
</dbReference>
<dbReference type="GO" id="GO:1990077">
    <property type="term" value="C:primosome complex"/>
    <property type="evidence" value="ECO:0007669"/>
    <property type="project" value="UniProtKB-KW"/>
</dbReference>
<reference evidence="16" key="3">
    <citation type="submission" date="2010-08" db="EMBL/GenBank/DDBJ databases">
        <authorList>
            <person name="Durkin A.S."/>
            <person name="Nelson K.E."/>
            <person name="Morrison M."/>
            <person name="Forsberg C.W."/>
            <person name="Wilson D.B."/>
            <person name="Russell J.B."/>
            <person name="Cann I.K.O."/>
            <person name="Mackie R.I."/>
            <person name="White B.A."/>
        </authorList>
    </citation>
    <scope>NUCLEOTIDE SEQUENCE</scope>
    <source>
        <strain evidence="16">S85</strain>
    </source>
</reference>
<comment type="domain">
    <text evidence="12">Contains an N-terminal zinc-binding domain, a central core domain that contains the primase activity, and a C-terminal DnaB-binding domain.</text>
</comment>
<comment type="subunit">
    <text evidence="12">Monomer. Interacts with DnaB.</text>
</comment>
<dbReference type="Proteomes" id="UP000001497">
    <property type="component" value="Chromosome"/>
</dbReference>
<evidence type="ECO:0000256" key="8">
    <source>
        <dbReference type="ARBA" id="ARBA00022833"/>
    </source>
</evidence>
<evidence type="ECO:0000313" key="16">
    <source>
        <dbReference type="EMBL" id="ADL25729.1"/>
    </source>
</evidence>
<keyword evidence="11 12" id="KW-0804">Transcription</keyword>
<reference evidence="17" key="2">
    <citation type="submission" date="2010-08" db="EMBL/GenBank/DDBJ databases">
        <title>Complete sequence of Fibrobacter succinogenes subsp. succinogenes S85.</title>
        <authorList>
            <person name="Durkin A.S."/>
            <person name="Nelson K.E."/>
            <person name="Morrison M."/>
            <person name="Forsberg C.W."/>
            <person name="Wilson D.B."/>
            <person name="Russell J.B."/>
            <person name="Cann I.K.O."/>
            <person name="Mackie R.I."/>
            <person name="White B.A."/>
        </authorList>
    </citation>
    <scope>NUCLEOTIDE SEQUENCE [LARGE SCALE GENOMIC DNA]</scope>
    <source>
        <strain evidence="17">ATCC 19169 / S85</strain>
    </source>
</reference>
<dbReference type="HOGENOM" id="CLU_013501_3_3_0"/>
<gene>
    <name evidence="12 16" type="primary">dnaG</name>
    <name evidence="15" type="ordered locus">Fisuc_0525</name>
    <name evidence="16" type="ordered locus">FSU_0947</name>
</gene>
<dbReference type="GO" id="GO:0000428">
    <property type="term" value="C:DNA-directed RNA polymerase complex"/>
    <property type="evidence" value="ECO:0007669"/>
    <property type="project" value="UniProtKB-KW"/>
</dbReference>
<feature type="compositionally biased region" description="Pro residues" evidence="13">
    <location>
        <begin position="667"/>
        <end position="678"/>
    </location>
</feature>
<evidence type="ECO:0000256" key="2">
    <source>
        <dbReference type="ARBA" id="ARBA00022515"/>
    </source>
</evidence>
<dbReference type="GO" id="GO:0006269">
    <property type="term" value="P:DNA replication, synthesis of primer"/>
    <property type="evidence" value="ECO:0007669"/>
    <property type="project" value="UniProtKB-UniRule"/>
</dbReference>